<evidence type="ECO:0000256" key="2">
    <source>
        <dbReference type="PROSITE-ProRule" id="PRU00192"/>
    </source>
</evidence>
<sequence length="642" mass="72007">MMVNQSLLLLQPPLNLGANSLTPEQHSSTLSSSSSSPLDGDASASSTSSSMLVAGVRVRLGTTGLEKNYEDRLHPTSSSLTTEPESELAGCLTGTGTDPAKSHCGIVKCTSSCTVWMMRTTIKAAKTNQCSNITSKRTAENVWAQIPKTDHPHLASGVEQPEKCCLIQLVRCARVRRSKSQPRQPYRYDPVADMEILDRWKWQQQNQKHSTSNHSLNNVTKPKTSIQFEEDYNGGSERSTAKPCVSFQECADSLPPKPPRSSHASVHPHLHLPPYRLADQKRCLCFNLPCTSLTPFRHCREHTQEQIDQLYKLVGPANMDVYCKQEKLYEKLKLRHMEERMDKTTKELDALLGQIERFSKFAGQRSKSSVAISRRPSNHLNGLHSSREEGSVSSVLTSKDNLLQKQKIDKLCEELEDQLARKHGYLLASSTPSLQNNFDRFDHLMHSFAVGNRSRSGSETPMSNTSSRPVQTCTTLYTFVSQSPRELSLNKGDVVRLNRQLDDNWWEGERNGQVGIFPASYVQLDESTSKDRLKAIYAFRARNPNELSLNRGDTLEYLRSIDQHWLEGRNSKGQVGIFPRSYVQKEDSKSGEKPFKSSISFAVEGEVNGTPDRPKTPKIIVGNSNGGRWVVQTFNLSKVLHF</sequence>
<dbReference type="PRINTS" id="PR00499">
    <property type="entry name" value="P67PHOX"/>
</dbReference>
<feature type="region of interest" description="Disordered" evidence="3">
    <location>
        <begin position="369"/>
        <end position="394"/>
    </location>
</feature>
<feature type="region of interest" description="Disordered" evidence="3">
    <location>
        <begin position="19"/>
        <end position="47"/>
    </location>
</feature>
<protein>
    <submittedName>
        <fullName evidence="6">SH3 domain-containing protein</fullName>
    </submittedName>
</protein>
<dbReference type="InterPro" id="IPR050384">
    <property type="entry name" value="Endophilin_SH3RF"/>
</dbReference>
<proteinExistence type="predicted"/>
<feature type="compositionally biased region" description="Low complexity" evidence="3">
    <location>
        <begin position="27"/>
        <end position="47"/>
    </location>
</feature>
<reference evidence="6" key="1">
    <citation type="submission" date="2022-11" db="UniProtKB">
        <authorList>
            <consortium name="WormBaseParasite"/>
        </authorList>
    </citation>
    <scope>IDENTIFICATION</scope>
</reference>
<evidence type="ECO:0000313" key="5">
    <source>
        <dbReference type="Proteomes" id="UP000887574"/>
    </source>
</evidence>
<dbReference type="Pfam" id="PF14604">
    <property type="entry name" value="SH3_9"/>
    <property type="match status" value="1"/>
</dbReference>
<keyword evidence="1 2" id="KW-0728">SH3 domain</keyword>
<dbReference type="CDD" id="cd11781">
    <property type="entry name" value="SH3_Sorbs_1"/>
    <property type="match status" value="1"/>
</dbReference>
<dbReference type="InterPro" id="IPR001452">
    <property type="entry name" value="SH3_domain"/>
</dbReference>
<dbReference type="PANTHER" id="PTHR14167:SF116">
    <property type="entry name" value="CAP, ISOFORM AC"/>
    <property type="match status" value="1"/>
</dbReference>
<dbReference type="Proteomes" id="UP000887574">
    <property type="component" value="Unplaced"/>
</dbReference>
<evidence type="ECO:0000313" key="6">
    <source>
        <dbReference type="WBParaSite" id="jg14191"/>
    </source>
</evidence>
<feature type="domain" description="SH3" evidence="4">
    <location>
        <begin position="528"/>
        <end position="588"/>
    </location>
</feature>
<dbReference type="InterPro" id="IPR036028">
    <property type="entry name" value="SH3-like_dom_sf"/>
</dbReference>
<dbReference type="AlphaFoldDB" id="A0A915CZE5"/>
<keyword evidence="5" id="KW-1185">Reference proteome</keyword>
<name>A0A915CZE5_9BILA</name>
<feature type="domain" description="SH3" evidence="4">
    <location>
        <begin position="468"/>
        <end position="527"/>
    </location>
</feature>
<dbReference type="Pfam" id="PF07653">
    <property type="entry name" value="SH3_2"/>
    <property type="match status" value="1"/>
</dbReference>
<dbReference type="WBParaSite" id="jg14191">
    <property type="protein sequence ID" value="jg14191"/>
    <property type="gene ID" value="jg14191"/>
</dbReference>
<evidence type="ECO:0000256" key="1">
    <source>
        <dbReference type="ARBA" id="ARBA00022443"/>
    </source>
</evidence>
<dbReference type="SMART" id="SM00326">
    <property type="entry name" value="SH3"/>
    <property type="match status" value="2"/>
</dbReference>
<organism evidence="5 6">
    <name type="scientific">Ditylenchus dipsaci</name>
    <dbReference type="NCBI Taxonomy" id="166011"/>
    <lineage>
        <taxon>Eukaryota</taxon>
        <taxon>Metazoa</taxon>
        <taxon>Ecdysozoa</taxon>
        <taxon>Nematoda</taxon>
        <taxon>Chromadorea</taxon>
        <taxon>Rhabditida</taxon>
        <taxon>Tylenchina</taxon>
        <taxon>Tylenchomorpha</taxon>
        <taxon>Sphaerularioidea</taxon>
        <taxon>Anguinidae</taxon>
        <taxon>Anguininae</taxon>
        <taxon>Ditylenchus</taxon>
    </lineage>
</organism>
<dbReference type="PANTHER" id="PTHR14167">
    <property type="entry name" value="SH3 DOMAIN-CONTAINING"/>
    <property type="match status" value="1"/>
</dbReference>
<dbReference type="PROSITE" id="PS50002">
    <property type="entry name" value="SH3"/>
    <property type="match status" value="2"/>
</dbReference>
<dbReference type="SUPFAM" id="SSF50044">
    <property type="entry name" value="SH3-domain"/>
    <property type="match status" value="2"/>
</dbReference>
<evidence type="ECO:0000259" key="4">
    <source>
        <dbReference type="PROSITE" id="PS50002"/>
    </source>
</evidence>
<accession>A0A915CZE5</accession>
<dbReference type="Gene3D" id="2.30.30.40">
    <property type="entry name" value="SH3 Domains"/>
    <property type="match status" value="2"/>
</dbReference>
<evidence type="ECO:0000256" key="3">
    <source>
        <dbReference type="SAM" id="MobiDB-lite"/>
    </source>
</evidence>